<gene>
    <name evidence="1" type="ORF">R2Q92_09905</name>
</gene>
<dbReference type="InterPro" id="IPR026988">
    <property type="entry name" value="YaaC-like"/>
</dbReference>
<proteinExistence type="predicted"/>
<organism evidence="1 2">
    <name type="scientific">Microbacterium aquimaris</name>
    <dbReference type="NCBI Taxonomy" id="459816"/>
    <lineage>
        <taxon>Bacteria</taxon>
        <taxon>Bacillati</taxon>
        <taxon>Actinomycetota</taxon>
        <taxon>Actinomycetes</taxon>
        <taxon>Micrococcales</taxon>
        <taxon>Microbacteriaceae</taxon>
        <taxon>Microbacterium</taxon>
    </lineage>
</organism>
<name>A0ABU5N7T6_9MICO</name>
<protein>
    <submittedName>
        <fullName evidence="1">YaaC family protein</fullName>
    </submittedName>
</protein>
<evidence type="ECO:0000313" key="2">
    <source>
        <dbReference type="Proteomes" id="UP001291912"/>
    </source>
</evidence>
<dbReference type="EMBL" id="JAWJYN010000002">
    <property type="protein sequence ID" value="MDZ8162155.1"/>
    <property type="molecule type" value="Genomic_DNA"/>
</dbReference>
<dbReference type="Proteomes" id="UP001291912">
    <property type="component" value="Unassembled WGS sequence"/>
</dbReference>
<reference evidence="1 2" key="1">
    <citation type="submission" date="2023-10" db="EMBL/GenBank/DDBJ databases">
        <title>Microbacterium xanthum sp. nov., isolated from seaweed.</title>
        <authorList>
            <person name="Lee S.D."/>
        </authorList>
    </citation>
    <scope>NUCLEOTIDE SEQUENCE [LARGE SCALE GENOMIC DNA]</scope>
    <source>
        <strain evidence="1 2">KCTC 19124</strain>
    </source>
</reference>
<sequence length="379" mass="42611">MTLPPERAGTLLQVKNRQLDFSFFPMTRTNRRWGLNTMLYAAEPWAVISGAIRDAAVARSLPDHEERSALSFVRQAKEYFSAAERAGALETRPLLYYYSFLNLGKAISIARGRPNMVGKVRHGVASVHSAGYLPTSAEIALERSGPGNLSAIDELHWALEGTTVRAGQVKIADLMPQSVVGHRMWRAATGSIRKERFFALQDARWYEDAVAREIWLKIYLRRDTLRSQGRGVTETIREAGLVGRFRAVNDAYGVANDLHAFEQSTATPYTGRASDVVMDSVNGVRRDIWQTITSTDGFRRFYLYLSPANEVRLPQWASTYSLLFWLGSLTRYQPVELLDALAGPYGPFFEEFIETQPAQLLYTFASEARMQDVSKPALV</sequence>
<accession>A0ABU5N7T6</accession>
<comment type="caution">
    <text evidence="1">The sequence shown here is derived from an EMBL/GenBank/DDBJ whole genome shotgun (WGS) entry which is preliminary data.</text>
</comment>
<evidence type="ECO:0000313" key="1">
    <source>
        <dbReference type="EMBL" id="MDZ8162155.1"/>
    </source>
</evidence>
<dbReference type="Pfam" id="PF14175">
    <property type="entry name" value="YaaC"/>
    <property type="match status" value="1"/>
</dbReference>
<dbReference type="RefSeq" id="WP_194424636.1">
    <property type="nucleotide sequence ID" value="NZ_BAAAPT010000002.1"/>
</dbReference>
<keyword evidence="2" id="KW-1185">Reference proteome</keyword>